<dbReference type="EMBL" id="LVWA01000004">
    <property type="protein sequence ID" value="OKL40678.1"/>
    <property type="molecule type" value="Genomic_DNA"/>
</dbReference>
<proteinExistence type="predicted"/>
<comment type="caution">
    <text evidence="2">The sequence shown here is derived from an EMBL/GenBank/DDBJ whole genome shotgun (WGS) entry which is preliminary data.</text>
</comment>
<organism evidence="2 3">
    <name type="scientific">Pontibacter flavimaris</name>
    <dbReference type="NCBI Taxonomy" id="1797110"/>
    <lineage>
        <taxon>Bacteria</taxon>
        <taxon>Pseudomonadati</taxon>
        <taxon>Bacteroidota</taxon>
        <taxon>Cytophagia</taxon>
        <taxon>Cytophagales</taxon>
        <taxon>Hymenobacteraceae</taxon>
        <taxon>Pontibacter</taxon>
    </lineage>
</organism>
<protein>
    <submittedName>
        <fullName evidence="2">Uncharacterized protein</fullName>
    </submittedName>
</protein>
<keyword evidence="3" id="KW-1185">Reference proteome</keyword>
<name>A0A1Q5PEK0_9BACT</name>
<evidence type="ECO:0000313" key="2">
    <source>
        <dbReference type="EMBL" id="OKL40678.1"/>
    </source>
</evidence>
<dbReference type="Proteomes" id="UP000186551">
    <property type="component" value="Unassembled WGS sequence"/>
</dbReference>
<gene>
    <name evidence="2" type="ORF">A3841_12525</name>
</gene>
<feature type="region of interest" description="Disordered" evidence="1">
    <location>
        <begin position="38"/>
        <end position="82"/>
    </location>
</feature>
<dbReference type="AlphaFoldDB" id="A0A1Q5PEK0"/>
<evidence type="ECO:0000313" key="3">
    <source>
        <dbReference type="Proteomes" id="UP000186551"/>
    </source>
</evidence>
<evidence type="ECO:0000256" key="1">
    <source>
        <dbReference type="SAM" id="MobiDB-lite"/>
    </source>
</evidence>
<accession>A0A1Q5PEK0</accession>
<sequence>MPHLVKAGFNINPEIKRQKIFLQNRSHAFIPAKWERGRKQVGRGGSMSICPKTGSGGNHQEKDAPEVGESAVSVQGCRNMRR</sequence>
<reference evidence="2 3" key="1">
    <citation type="submission" date="2016-03" db="EMBL/GenBank/DDBJ databases">
        <title>Genome sequence of Pontibacter sp. nov., of the family cytophagaceae, isolated from marine sediment of the Yellow Sea, China.</title>
        <authorList>
            <person name="Zhang G."/>
            <person name="Zhang R."/>
        </authorList>
    </citation>
    <scope>NUCLEOTIDE SEQUENCE [LARGE SCALE GENOMIC DNA]</scope>
    <source>
        <strain evidence="2 3">S10-8</strain>
    </source>
</reference>